<keyword evidence="2" id="KW-1133">Transmembrane helix</keyword>
<proteinExistence type="predicted"/>
<keyword evidence="4" id="KW-1185">Reference proteome</keyword>
<accession>A0A1Y2FMJ4</accession>
<dbReference type="EMBL" id="MCOG01000004">
    <property type="protein sequence ID" value="ORY85201.1"/>
    <property type="molecule type" value="Genomic_DNA"/>
</dbReference>
<gene>
    <name evidence="3" type="ORF">LY90DRAFT_697048</name>
</gene>
<sequence length="156" mass="18015">MSYMEIMKSSTGYIVFGIFSIIAIIFMVKYSIEIDEENFRQQAMENYKKYQTTSRNNSHASPQLNNNQRFSPQLNSSGPLDSANTSFSSQLQYNINPVPNNNVLIPPRKTNLQNPSSPNTVNNNINQYGNYMPTNNFRNSISYNRQSQQYLLQNNY</sequence>
<feature type="region of interest" description="Disordered" evidence="1">
    <location>
        <begin position="98"/>
        <end position="122"/>
    </location>
</feature>
<feature type="compositionally biased region" description="Low complexity" evidence="1">
    <location>
        <begin position="98"/>
        <end position="107"/>
    </location>
</feature>
<keyword evidence="2" id="KW-0812">Transmembrane</keyword>
<feature type="compositionally biased region" description="Polar residues" evidence="1">
    <location>
        <begin position="110"/>
        <end position="122"/>
    </location>
</feature>
<evidence type="ECO:0000313" key="4">
    <source>
        <dbReference type="Proteomes" id="UP000193920"/>
    </source>
</evidence>
<organism evidence="3 4">
    <name type="scientific">Neocallimastix californiae</name>
    <dbReference type="NCBI Taxonomy" id="1754190"/>
    <lineage>
        <taxon>Eukaryota</taxon>
        <taxon>Fungi</taxon>
        <taxon>Fungi incertae sedis</taxon>
        <taxon>Chytridiomycota</taxon>
        <taxon>Chytridiomycota incertae sedis</taxon>
        <taxon>Neocallimastigomycetes</taxon>
        <taxon>Neocallimastigales</taxon>
        <taxon>Neocallimastigaceae</taxon>
        <taxon>Neocallimastix</taxon>
    </lineage>
</organism>
<evidence type="ECO:0000313" key="3">
    <source>
        <dbReference type="EMBL" id="ORY85201.1"/>
    </source>
</evidence>
<evidence type="ECO:0000256" key="1">
    <source>
        <dbReference type="SAM" id="MobiDB-lite"/>
    </source>
</evidence>
<feature type="region of interest" description="Disordered" evidence="1">
    <location>
        <begin position="50"/>
        <end position="85"/>
    </location>
</feature>
<name>A0A1Y2FMJ4_9FUNG</name>
<dbReference type="AlphaFoldDB" id="A0A1Y2FMJ4"/>
<comment type="caution">
    <text evidence="3">The sequence shown here is derived from an EMBL/GenBank/DDBJ whole genome shotgun (WGS) entry which is preliminary data.</text>
</comment>
<reference evidence="3 4" key="1">
    <citation type="submission" date="2016-08" db="EMBL/GenBank/DDBJ databases">
        <title>A Parts List for Fungal Cellulosomes Revealed by Comparative Genomics.</title>
        <authorList>
            <consortium name="DOE Joint Genome Institute"/>
            <person name="Haitjema C.H."/>
            <person name="Gilmore S.P."/>
            <person name="Henske J.K."/>
            <person name="Solomon K.V."/>
            <person name="De Groot R."/>
            <person name="Kuo A."/>
            <person name="Mondo S.J."/>
            <person name="Salamov A.A."/>
            <person name="Labutti K."/>
            <person name="Zhao Z."/>
            <person name="Chiniquy J."/>
            <person name="Barry K."/>
            <person name="Brewer H.M."/>
            <person name="Purvine S.O."/>
            <person name="Wright A.T."/>
            <person name="Boxma B."/>
            <person name="Van Alen T."/>
            <person name="Hackstein J.H."/>
            <person name="Baker S.E."/>
            <person name="Grigoriev I.V."/>
            <person name="O'Malley M.A."/>
        </authorList>
    </citation>
    <scope>NUCLEOTIDE SEQUENCE [LARGE SCALE GENOMIC DNA]</scope>
    <source>
        <strain evidence="3 4">G1</strain>
    </source>
</reference>
<evidence type="ECO:0008006" key="5">
    <source>
        <dbReference type="Google" id="ProtNLM"/>
    </source>
</evidence>
<protein>
    <recommendedName>
        <fullName evidence="5">Transmembrane protein</fullName>
    </recommendedName>
</protein>
<dbReference type="Proteomes" id="UP000193920">
    <property type="component" value="Unassembled WGS sequence"/>
</dbReference>
<feature type="transmembrane region" description="Helical" evidence="2">
    <location>
        <begin position="12"/>
        <end position="32"/>
    </location>
</feature>
<evidence type="ECO:0000256" key="2">
    <source>
        <dbReference type="SAM" id="Phobius"/>
    </source>
</evidence>
<keyword evidence="2" id="KW-0472">Membrane</keyword>